<feature type="domain" description="Transcriptional regulator TetR C-terminal Firmicutes type" evidence="1">
    <location>
        <begin position="73"/>
        <end position="175"/>
    </location>
</feature>
<dbReference type="InterPro" id="IPR039532">
    <property type="entry name" value="TetR_C_Firmicutes"/>
</dbReference>
<organism evidence="2 3">
    <name type="scientific">Clostridium tertium</name>
    <dbReference type="NCBI Taxonomy" id="1559"/>
    <lineage>
        <taxon>Bacteria</taxon>
        <taxon>Bacillati</taxon>
        <taxon>Bacillota</taxon>
        <taxon>Clostridia</taxon>
        <taxon>Eubacteriales</taxon>
        <taxon>Clostridiaceae</taxon>
        <taxon>Clostridium</taxon>
    </lineage>
</organism>
<name>A0A9X4B3B5_9CLOT</name>
<proteinExistence type="predicted"/>
<accession>A0A9X4B3B5</accession>
<dbReference type="Gene3D" id="1.10.357.10">
    <property type="entry name" value="Tetracycline Repressor, domain 2"/>
    <property type="match status" value="1"/>
</dbReference>
<dbReference type="InterPro" id="IPR009057">
    <property type="entry name" value="Homeodomain-like_sf"/>
</dbReference>
<dbReference type="EMBL" id="JAMRYU010000016">
    <property type="protein sequence ID" value="MDC4241506.1"/>
    <property type="molecule type" value="Genomic_DNA"/>
</dbReference>
<sequence length="188" mass="22222">MSSSLQTKKSLAKSLKKLMRSTPLHKISVKDVVKDCNLNRQTFYYHFHDIYELVEWIYKTEAIESIAEYKSYNTWVDGFYKIFLYIEGNKEFCYNTLNSLSRTHLDMYLFSVINDLLMGVINEISSDMSIKIEDKKFMADFYTHAFAGLVIQWMKDGMKEDPKVLIEKLKELIEGNFVIALKRYQQMI</sequence>
<evidence type="ECO:0000313" key="3">
    <source>
        <dbReference type="Proteomes" id="UP001141183"/>
    </source>
</evidence>
<dbReference type="AlphaFoldDB" id="A0A9X4B3B5"/>
<dbReference type="Proteomes" id="UP001141183">
    <property type="component" value="Unassembled WGS sequence"/>
</dbReference>
<reference evidence="2" key="1">
    <citation type="submission" date="2022-05" db="EMBL/GenBank/DDBJ databases">
        <title>Draft genome sequence of Clostridium tertium strain CP3 isolated from Peru.</title>
        <authorList>
            <person name="Hurtado R."/>
            <person name="Lima L."/>
            <person name="Sousa T."/>
            <person name="Jaiswal A.K."/>
            <person name="Tiwari S."/>
            <person name="Maturrano L."/>
            <person name="Brenig B."/>
            <person name="Azevedo V."/>
        </authorList>
    </citation>
    <scope>NUCLEOTIDE SEQUENCE</scope>
    <source>
        <strain evidence="2">CP3</strain>
    </source>
</reference>
<protein>
    <submittedName>
        <fullName evidence="2">Dihydroxyacetone kinase transcriptional activator DhaS</fullName>
    </submittedName>
</protein>
<dbReference type="PANTHER" id="PTHR43479:SF7">
    <property type="entry name" value="TETR-FAMILY TRANSCRIPTIONAL REGULATOR"/>
    <property type="match status" value="1"/>
</dbReference>
<dbReference type="RefSeq" id="WP_008676311.1">
    <property type="nucleotide sequence ID" value="NZ_CABKOG010000002.1"/>
</dbReference>
<evidence type="ECO:0000259" key="1">
    <source>
        <dbReference type="Pfam" id="PF14278"/>
    </source>
</evidence>
<dbReference type="GO" id="GO:0016301">
    <property type="term" value="F:kinase activity"/>
    <property type="evidence" value="ECO:0007669"/>
    <property type="project" value="UniProtKB-KW"/>
</dbReference>
<evidence type="ECO:0000313" key="2">
    <source>
        <dbReference type="EMBL" id="MDC4241506.1"/>
    </source>
</evidence>
<dbReference type="SUPFAM" id="SSF46689">
    <property type="entry name" value="Homeodomain-like"/>
    <property type="match status" value="1"/>
</dbReference>
<dbReference type="InterPro" id="IPR012738">
    <property type="entry name" value="Tscrpt_reg_DhaS"/>
</dbReference>
<gene>
    <name evidence="2" type="primary">dhaS</name>
    <name evidence="2" type="ORF">NE398_15315</name>
</gene>
<keyword evidence="3" id="KW-1185">Reference proteome</keyword>
<keyword evidence="2" id="KW-0808">Transferase</keyword>
<dbReference type="Pfam" id="PF14278">
    <property type="entry name" value="TetR_C_8"/>
    <property type="match status" value="1"/>
</dbReference>
<keyword evidence="2" id="KW-0418">Kinase</keyword>
<dbReference type="NCBIfam" id="TIGR02366">
    <property type="entry name" value="DHAK_reg"/>
    <property type="match status" value="1"/>
</dbReference>
<comment type="caution">
    <text evidence="2">The sequence shown here is derived from an EMBL/GenBank/DDBJ whole genome shotgun (WGS) entry which is preliminary data.</text>
</comment>
<dbReference type="InterPro" id="IPR050624">
    <property type="entry name" value="HTH-type_Tx_Regulator"/>
</dbReference>
<dbReference type="PANTHER" id="PTHR43479">
    <property type="entry name" value="ACREF/ENVCD OPERON REPRESSOR-RELATED"/>
    <property type="match status" value="1"/>
</dbReference>